<evidence type="ECO:0000256" key="7">
    <source>
        <dbReference type="HAMAP-Rule" id="MF_02065"/>
    </source>
</evidence>
<name>A0ABV1G339_9FIRM</name>
<evidence type="ECO:0000313" key="9">
    <source>
        <dbReference type="EMBL" id="MEQ2509821.1"/>
    </source>
</evidence>
<reference evidence="9 10" key="1">
    <citation type="submission" date="2024-03" db="EMBL/GenBank/DDBJ databases">
        <title>Human intestinal bacterial collection.</title>
        <authorList>
            <person name="Pauvert C."/>
            <person name="Hitch T.C.A."/>
            <person name="Clavel T."/>
        </authorList>
    </citation>
    <scope>NUCLEOTIDE SEQUENCE [LARGE SCALE GENOMIC DNA]</scope>
    <source>
        <strain evidence="9 10">CLA-AA-H192</strain>
    </source>
</reference>
<feature type="transmembrane region" description="Helical" evidence="7">
    <location>
        <begin position="82"/>
        <end position="105"/>
    </location>
</feature>
<accession>A0ABV1G339</accession>
<comment type="similarity">
    <text evidence="7">Belongs to the transglycosylase MltG family.</text>
</comment>
<feature type="compositionally biased region" description="Acidic residues" evidence="8">
    <location>
        <begin position="54"/>
        <end position="68"/>
    </location>
</feature>
<keyword evidence="5 7" id="KW-0456">Lyase</keyword>
<evidence type="ECO:0000256" key="3">
    <source>
        <dbReference type="ARBA" id="ARBA00022989"/>
    </source>
</evidence>
<comment type="function">
    <text evidence="7">Functions as a peptidoglycan terminase that cleaves nascent peptidoglycan strands endolytically to terminate their elongation.</text>
</comment>
<dbReference type="InterPro" id="IPR003770">
    <property type="entry name" value="MLTG-like"/>
</dbReference>
<dbReference type="EC" id="4.2.2.29" evidence="7"/>
<keyword evidence="10" id="KW-1185">Reference proteome</keyword>
<dbReference type="Pfam" id="PF02618">
    <property type="entry name" value="YceG"/>
    <property type="match status" value="1"/>
</dbReference>
<evidence type="ECO:0000313" key="10">
    <source>
        <dbReference type="Proteomes" id="UP001491552"/>
    </source>
</evidence>
<comment type="catalytic activity">
    <reaction evidence="7">
        <text>a peptidoglycan chain = a peptidoglycan chain with N-acetyl-1,6-anhydromuramyl-[peptide] at the reducing end + a peptidoglycan chain with N-acetylglucosamine at the non-reducing end.</text>
        <dbReference type="EC" id="4.2.2.29"/>
    </reaction>
</comment>
<dbReference type="HAMAP" id="MF_02065">
    <property type="entry name" value="MltG"/>
    <property type="match status" value="1"/>
</dbReference>
<sequence length="445" mass="49412">MTEEHRSDGRSIDEILAEARAELDKTPDGPQQAAEPGTPEPDDFTPDFGHTFDDYGEFEEPQPEEELPPEPPRKRHKRIVPLFVKIILYVVIVAVVSVGAGYAAWACATDVLAFGRSSDTIQVTVPENASLDAIADMLHDNGLIQYPWLFKLYCKFTHSAGRMDAGTYELAYNYDYHALVSGMTESGGTRTTVRVMLPEGATCAQIFALLEKNEVCTAEKLGESAANTHFDYWFLEDIPYGETNRLEGFLFPDTYDFYVNDDPDRVLEKLLSNFNRKFSDDASAQLETLNTALAERWTAKGYDESYIEAHRMTIYDLVTVASMIEKETASAKESSTIASVIYNRLCDPANYPYLNIDATIVYALGGVDGALTYEDTQIDSPYNTYNRTGLPAGPISNPGLSSISAALNPADTSYYYYALDDSTGLHHFSESYDEHQAFLAGQNDA</sequence>
<evidence type="ECO:0000256" key="1">
    <source>
        <dbReference type="ARBA" id="ARBA00022475"/>
    </source>
</evidence>
<feature type="compositionally biased region" description="Basic and acidic residues" evidence="8">
    <location>
        <begin position="1"/>
        <end position="27"/>
    </location>
</feature>
<comment type="subcellular location">
    <subcellularLocation>
        <location evidence="7">Cell membrane</location>
        <topology evidence="7">Single-pass membrane protein</topology>
    </subcellularLocation>
</comment>
<dbReference type="PANTHER" id="PTHR30518">
    <property type="entry name" value="ENDOLYTIC MUREIN TRANSGLYCOSYLASE"/>
    <property type="match status" value="1"/>
</dbReference>
<keyword evidence="2 7" id="KW-0812">Transmembrane</keyword>
<evidence type="ECO:0000256" key="5">
    <source>
        <dbReference type="ARBA" id="ARBA00023239"/>
    </source>
</evidence>
<evidence type="ECO:0000256" key="4">
    <source>
        <dbReference type="ARBA" id="ARBA00023136"/>
    </source>
</evidence>
<keyword evidence="3 7" id="KW-1133">Transmembrane helix</keyword>
<dbReference type="Gene3D" id="3.30.1490.480">
    <property type="entry name" value="Endolytic murein transglycosylase"/>
    <property type="match status" value="1"/>
</dbReference>
<organism evidence="9 10">
    <name type="scientific">Faecousia intestinalis</name>
    <dbReference type="NCBI Taxonomy" id="3133167"/>
    <lineage>
        <taxon>Bacteria</taxon>
        <taxon>Bacillati</taxon>
        <taxon>Bacillota</taxon>
        <taxon>Clostridia</taxon>
        <taxon>Eubacteriales</taxon>
        <taxon>Oscillospiraceae</taxon>
        <taxon>Faecousia</taxon>
    </lineage>
</organism>
<dbReference type="NCBIfam" id="TIGR00247">
    <property type="entry name" value="endolytic transglycosylase MltG"/>
    <property type="match status" value="1"/>
</dbReference>
<evidence type="ECO:0000256" key="2">
    <source>
        <dbReference type="ARBA" id="ARBA00022692"/>
    </source>
</evidence>
<protein>
    <recommendedName>
        <fullName evidence="7">Endolytic murein transglycosylase</fullName>
        <ecNumber evidence="7">4.2.2.29</ecNumber>
    </recommendedName>
    <alternativeName>
        <fullName evidence="7">Peptidoglycan lytic transglycosylase</fullName>
    </alternativeName>
    <alternativeName>
        <fullName evidence="7">Peptidoglycan polymerization terminase</fullName>
    </alternativeName>
</protein>
<keyword evidence="1 7" id="KW-1003">Cell membrane</keyword>
<dbReference type="EMBL" id="JBBMFF010000067">
    <property type="protein sequence ID" value="MEQ2509821.1"/>
    <property type="molecule type" value="Genomic_DNA"/>
</dbReference>
<keyword evidence="4 7" id="KW-0472">Membrane</keyword>
<evidence type="ECO:0000256" key="6">
    <source>
        <dbReference type="ARBA" id="ARBA00023316"/>
    </source>
</evidence>
<dbReference type="Proteomes" id="UP001491552">
    <property type="component" value="Unassembled WGS sequence"/>
</dbReference>
<feature type="site" description="Important for catalytic activity" evidence="7">
    <location>
        <position position="327"/>
    </location>
</feature>
<keyword evidence="6 7" id="KW-0961">Cell wall biogenesis/degradation</keyword>
<dbReference type="RefSeq" id="WP_349134531.1">
    <property type="nucleotide sequence ID" value="NZ_JBBMFF010000067.1"/>
</dbReference>
<proteinExistence type="inferred from homology"/>
<evidence type="ECO:0000256" key="8">
    <source>
        <dbReference type="SAM" id="MobiDB-lite"/>
    </source>
</evidence>
<comment type="caution">
    <text evidence="9">The sequence shown here is derived from an EMBL/GenBank/DDBJ whole genome shotgun (WGS) entry which is preliminary data.</text>
</comment>
<dbReference type="PANTHER" id="PTHR30518:SF2">
    <property type="entry name" value="ENDOLYTIC MUREIN TRANSGLYCOSYLASE"/>
    <property type="match status" value="1"/>
</dbReference>
<feature type="region of interest" description="Disordered" evidence="8">
    <location>
        <begin position="1"/>
        <end position="74"/>
    </location>
</feature>
<gene>
    <name evidence="7 9" type="primary">mltG</name>
    <name evidence="9" type="ORF">WMO66_00935</name>
</gene>